<evidence type="ECO:0000256" key="3">
    <source>
        <dbReference type="ARBA" id="ARBA00012662"/>
    </source>
</evidence>
<dbReference type="InterPro" id="IPR057739">
    <property type="entry name" value="Glyco_hydro_29_N"/>
</dbReference>
<evidence type="ECO:0000256" key="5">
    <source>
        <dbReference type="ARBA" id="ARBA00022801"/>
    </source>
</evidence>
<sequence length="445" mass="51329">MIRQRTERTEWFRHDRFGMFIHWGIYAIPARGEWVRSFERMSDQDYQTYVDEFNPERYDPKAWAKAAKDAGMTYTVLTAKHHDGFCLFDSKHTTYKSTNTPCGRDLVREFLDAFREEGLKVGLYFSLIDWHHPDFPAYGDRIHPMRDDESFRRDPERFDAYLDDMHAQVRELLTGYGKLDIMWFDFSYDDMRGEKWRATELMTMIREFQPQIIVDNRLEASGEEGGSIYSRTPSFFSGDFASPEQIIPPQGITDEDGRPIPWEACMTLNNNWGYAANDHAYKSAKTVIRKLVECVSKNGNLLLNVGPDAKGEIPRRSLSVLTEVGAWMRRNGESIYGCGEAGLDKPEWGRYTRKGDKLYAHIFEESVGPVNLSGLGGQVKKARLLEDGSELFVSRPWNAKLYPNDEFFNFAQPEHFTYPLPDELDTVVEITLDDPHGKSGSQGRP</sequence>
<reference evidence="9 10" key="1">
    <citation type="submission" date="2017-05" db="EMBL/GenBank/DDBJ databases">
        <title>Functional genome analysis of Paenibacillus pasadenensis strain R16: insights on endophytic life style and antifungal activity.</title>
        <authorList>
            <person name="Passera A."/>
            <person name="Marcolungo L."/>
            <person name="Casati P."/>
            <person name="Brasca M."/>
            <person name="Quaglino F."/>
            <person name="Delledonne M."/>
        </authorList>
    </citation>
    <scope>NUCLEOTIDE SEQUENCE [LARGE SCALE GENOMIC DNA]</scope>
    <source>
        <strain evidence="9 10">R16</strain>
    </source>
</reference>
<evidence type="ECO:0000259" key="8">
    <source>
        <dbReference type="Pfam" id="PF01120"/>
    </source>
</evidence>
<dbReference type="InterPro" id="IPR000933">
    <property type="entry name" value="Glyco_hydro_29"/>
</dbReference>
<dbReference type="Gene3D" id="3.20.20.80">
    <property type="entry name" value="Glycosidases"/>
    <property type="match status" value="1"/>
</dbReference>
<feature type="site" description="May be important for catalysis" evidence="7">
    <location>
        <position position="265"/>
    </location>
</feature>
<dbReference type="EMBL" id="NFEZ01000004">
    <property type="protein sequence ID" value="PLT44381.1"/>
    <property type="molecule type" value="Genomic_DNA"/>
</dbReference>
<dbReference type="PIRSF" id="PIRSF001092">
    <property type="entry name" value="Alpha-L-fucosidase"/>
    <property type="match status" value="1"/>
</dbReference>
<dbReference type="PANTHER" id="PTHR10030">
    <property type="entry name" value="ALPHA-L-FUCOSIDASE"/>
    <property type="match status" value="1"/>
</dbReference>
<feature type="domain" description="Glycoside hydrolase family 29 N-terminal" evidence="8">
    <location>
        <begin position="6"/>
        <end position="333"/>
    </location>
</feature>
<name>A0A2N5N211_9BACL</name>
<dbReference type="Gene3D" id="2.60.40.1180">
    <property type="entry name" value="Golgi alpha-mannosidase II"/>
    <property type="match status" value="1"/>
</dbReference>
<dbReference type="SMART" id="SM00812">
    <property type="entry name" value="Alpha_L_fucos"/>
    <property type="match status" value="1"/>
</dbReference>
<evidence type="ECO:0000256" key="7">
    <source>
        <dbReference type="PIRSR" id="PIRSR001092-1"/>
    </source>
</evidence>
<dbReference type="GO" id="GO:0016139">
    <property type="term" value="P:glycoside catabolic process"/>
    <property type="evidence" value="ECO:0007669"/>
    <property type="project" value="TreeGrafter"/>
</dbReference>
<protein>
    <recommendedName>
        <fullName evidence="3">alpha-L-fucosidase</fullName>
        <ecNumber evidence="3">3.2.1.51</ecNumber>
    </recommendedName>
</protein>
<evidence type="ECO:0000313" key="9">
    <source>
        <dbReference type="EMBL" id="PLT44381.1"/>
    </source>
</evidence>
<gene>
    <name evidence="9" type="ORF">B8V81_2812</name>
</gene>
<evidence type="ECO:0000256" key="6">
    <source>
        <dbReference type="ARBA" id="ARBA00023295"/>
    </source>
</evidence>
<keyword evidence="4" id="KW-0732">Signal</keyword>
<accession>A0A2N5N211</accession>
<evidence type="ECO:0000256" key="2">
    <source>
        <dbReference type="ARBA" id="ARBA00007951"/>
    </source>
</evidence>
<dbReference type="SUPFAM" id="SSF51445">
    <property type="entry name" value="(Trans)glycosidases"/>
    <property type="match status" value="1"/>
</dbReference>
<evidence type="ECO:0000313" key="10">
    <source>
        <dbReference type="Proteomes" id="UP000234789"/>
    </source>
</evidence>
<dbReference type="PRINTS" id="PR00741">
    <property type="entry name" value="GLHYDRLASE29"/>
</dbReference>
<dbReference type="EC" id="3.2.1.51" evidence="3"/>
<dbReference type="GO" id="GO:0006004">
    <property type="term" value="P:fucose metabolic process"/>
    <property type="evidence" value="ECO:0007669"/>
    <property type="project" value="InterPro"/>
</dbReference>
<comment type="function">
    <text evidence="1">Alpha-L-fucosidase is responsible for hydrolyzing the alpha-1,6-linked fucose joined to the reducing-end N-acetylglucosamine of the carbohydrate moieties of glycoproteins.</text>
</comment>
<dbReference type="GO" id="GO:0005764">
    <property type="term" value="C:lysosome"/>
    <property type="evidence" value="ECO:0007669"/>
    <property type="project" value="TreeGrafter"/>
</dbReference>
<evidence type="ECO:0000256" key="4">
    <source>
        <dbReference type="ARBA" id="ARBA00022729"/>
    </source>
</evidence>
<keyword evidence="10" id="KW-1185">Reference proteome</keyword>
<dbReference type="Pfam" id="PF01120">
    <property type="entry name" value="Alpha_L_fucos"/>
    <property type="match status" value="1"/>
</dbReference>
<keyword evidence="6 9" id="KW-0326">Glycosidase</keyword>
<organism evidence="9 10">
    <name type="scientific">Paenibacillus pasadenensis</name>
    <dbReference type="NCBI Taxonomy" id="217090"/>
    <lineage>
        <taxon>Bacteria</taxon>
        <taxon>Bacillati</taxon>
        <taxon>Bacillota</taxon>
        <taxon>Bacilli</taxon>
        <taxon>Bacillales</taxon>
        <taxon>Paenibacillaceae</taxon>
        <taxon>Paenibacillus</taxon>
    </lineage>
</organism>
<comment type="similarity">
    <text evidence="2">Belongs to the glycosyl hydrolase 29 family.</text>
</comment>
<dbReference type="InterPro" id="IPR013780">
    <property type="entry name" value="Glyco_hydro_b"/>
</dbReference>
<proteinExistence type="inferred from homology"/>
<comment type="caution">
    <text evidence="9">The sequence shown here is derived from an EMBL/GenBank/DDBJ whole genome shotgun (WGS) entry which is preliminary data.</text>
</comment>
<evidence type="ECO:0000256" key="1">
    <source>
        <dbReference type="ARBA" id="ARBA00004071"/>
    </source>
</evidence>
<dbReference type="InterPro" id="IPR017853">
    <property type="entry name" value="GH"/>
</dbReference>
<dbReference type="Proteomes" id="UP000234789">
    <property type="component" value="Unassembled WGS sequence"/>
</dbReference>
<dbReference type="GO" id="GO:0004560">
    <property type="term" value="F:alpha-L-fucosidase activity"/>
    <property type="evidence" value="ECO:0007669"/>
    <property type="project" value="UniProtKB-EC"/>
</dbReference>
<dbReference type="InterPro" id="IPR016286">
    <property type="entry name" value="FUC_metazoa-typ"/>
</dbReference>
<dbReference type="PANTHER" id="PTHR10030:SF37">
    <property type="entry name" value="ALPHA-L-FUCOSIDASE-RELATED"/>
    <property type="match status" value="1"/>
</dbReference>
<keyword evidence="5 9" id="KW-0378">Hydrolase</keyword>
<dbReference type="AlphaFoldDB" id="A0A2N5N211"/>